<dbReference type="PANTHER" id="PTHR30231:SF41">
    <property type="entry name" value="DNA POLYMERASE III SUBUNIT EPSILON"/>
    <property type="match status" value="1"/>
</dbReference>
<dbReference type="Gene3D" id="3.40.1440.10">
    <property type="entry name" value="GIY-YIG endonuclease"/>
    <property type="match status" value="1"/>
</dbReference>
<dbReference type="RefSeq" id="WP_076455015.1">
    <property type="nucleotide sequence ID" value="NZ_FTOB01000003.1"/>
</dbReference>
<dbReference type="PROSITE" id="PS50164">
    <property type="entry name" value="GIY_YIG"/>
    <property type="match status" value="1"/>
</dbReference>
<dbReference type="Pfam" id="PF00929">
    <property type="entry name" value="RNase_T"/>
    <property type="match status" value="1"/>
</dbReference>
<dbReference type="Pfam" id="PF01541">
    <property type="entry name" value="GIY-YIG"/>
    <property type="match status" value="1"/>
</dbReference>
<dbReference type="EMBL" id="FTOB01000003">
    <property type="protein sequence ID" value="SIS66092.1"/>
    <property type="molecule type" value="Genomic_DNA"/>
</dbReference>
<feature type="coiled-coil region" evidence="1">
    <location>
        <begin position="245"/>
        <end position="272"/>
    </location>
</feature>
<evidence type="ECO:0000313" key="3">
    <source>
        <dbReference type="EMBL" id="SIS66092.1"/>
    </source>
</evidence>
<evidence type="ECO:0000313" key="4">
    <source>
        <dbReference type="Proteomes" id="UP000185728"/>
    </source>
</evidence>
<feature type="domain" description="GIY-YIG" evidence="2">
    <location>
        <begin position="195"/>
        <end position="271"/>
    </location>
</feature>
<sequence>MYTILDIETTGGKYNEEGITEIAIHKFDGHKVVDKFISLVNPEKDIQPFVVKLTGINNKMLQTAPKFHEVAKRIVEITEDTVLVAHNAQFDYRILRTEFRRLGYNFERKTLCTVELSKKLIPEAESHSLGKLVRSLGIAVSDRHRANGDALATLKLFKVLLSKDLDKTILKSVIRKETEGELSDRQLDIVDALPSETGVYYMHDKDGEILFLGKSSNIKKRVNQHFTKSGGRSRQLQKATKKVSFEKTGNELVAMLKENEELKRNRPKYNQRLKPIIFSHGVYVEKNEAGYLTLKIKKTTERNGAFTTFNSHAGAANFIYKLTRDYQLCDKLNGISEAQKNCSNYDTGECLGACIKKEAVETYNQRVNDAVQKYSLDHKNVVIIDKGREIGEYSAVLIKNGDFKGFGYYDLNYQINNIHILESIIAPMEGNENTAHIIENYIRKKRGLKIIELSDK</sequence>
<dbReference type="InterPro" id="IPR012337">
    <property type="entry name" value="RNaseH-like_sf"/>
</dbReference>
<organism evidence="3 4">
    <name type="scientific">Zobellia uliginosa</name>
    <dbReference type="NCBI Taxonomy" id="143224"/>
    <lineage>
        <taxon>Bacteria</taxon>
        <taxon>Pseudomonadati</taxon>
        <taxon>Bacteroidota</taxon>
        <taxon>Flavobacteriia</taxon>
        <taxon>Flavobacteriales</taxon>
        <taxon>Flavobacteriaceae</taxon>
        <taxon>Zobellia</taxon>
    </lineage>
</organism>
<accession>A0ABY1KR64</accession>
<dbReference type="CDD" id="cd06127">
    <property type="entry name" value="DEDDh"/>
    <property type="match status" value="1"/>
</dbReference>
<dbReference type="NCBIfam" id="TIGR00573">
    <property type="entry name" value="dnaq"/>
    <property type="match status" value="1"/>
</dbReference>
<dbReference type="SMART" id="SM00465">
    <property type="entry name" value="GIYc"/>
    <property type="match status" value="1"/>
</dbReference>
<reference evidence="3 4" key="1">
    <citation type="submission" date="2017-01" db="EMBL/GenBank/DDBJ databases">
        <authorList>
            <person name="Varghese N."/>
            <person name="Submissions S."/>
        </authorList>
    </citation>
    <scope>NUCLEOTIDE SEQUENCE [LARGE SCALE GENOMIC DNA]</scope>
    <source>
        <strain evidence="3 4">DSM 2061</strain>
    </source>
</reference>
<evidence type="ECO:0000259" key="2">
    <source>
        <dbReference type="PROSITE" id="PS50164"/>
    </source>
</evidence>
<dbReference type="InterPro" id="IPR013520">
    <property type="entry name" value="Ribonucl_H"/>
</dbReference>
<dbReference type="Gene3D" id="3.30.420.10">
    <property type="entry name" value="Ribonuclease H-like superfamily/Ribonuclease H"/>
    <property type="match status" value="1"/>
</dbReference>
<dbReference type="InterPro" id="IPR035901">
    <property type="entry name" value="GIY-YIG_endonuc_sf"/>
</dbReference>
<dbReference type="InterPro" id="IPR006054">
    <property type="entry name" value="DnaQ"/>
</dbReference>
<gene>
    <name evidence="3" type="ORF">SAMN05421766_103207</name>
</gene>
<dbReference type="PANTHER" id="PTHR30231">
    <property type="entry name" value="DNA POLYMERASE III SUBUNIT EPSILON"/>
    <property type="match status" value="1"/>
</dbReference>
<dbReference type="Proteomes" id="UP000185728">
    <property type="component" value="Unassembled WGS sequence"/>
</dbReference>
<evidence type="ECO:0000256" key="1">
    <source>
        <dbReference type="SAM" id="Coils"/>
    </source>
</evidence>
<dbReference type="SMART" id="SM00479">
    <property type="entry name" value="EXOIII"/>
    <property type="match status" value="1"/>
</dbReference>
<keyword evidence="1" id="KW-0175">Coiled coil</keyword>
<proteinExistence type="predicted"/>
<dbReference type="SUPFAM" id="SSF82771">
    <property type="entry name" value="GIY-YIG endonuclease"/>
    <property type="match status" value="1"/>
</dbReference>
<protein>
    <submittedName>
        <fullName evidence="3">DNA polymerase-3 subunit epsilon</fullName>
    </submittedName>
</protein>
<dbReference type="SUPFAM" id="SSF53098">
    <property type="entry name" value="Ribonuclease H-like"/>
    <property type="match status" value="1"/>
</dbReference>
<dbReference type="InterPro" id="IPR036397">
    <property type="entry name" value="RNaseH_sf"/>
</dbReference>
<keyword evidence="4" id="KW-1185">Reference proteome</keyword>
<dbReference type="InterPro" id="IPR000305">
    <property type="entry name" value="GIY-YIG_endonuc"/>
</dbReference>
<dbReference type="InterPro" id="IPR047296">
    <property type="entry name" value="GIY-YIG_UvrC_Cho"/>
</dbReference>
<comment type="caution">
    <text evidence="3">The sequence shown here is derived from an EMBL/GenBank/DDBJ whole genome shotgun (WGS) entry which is preliminary data.</text>
</comment>
<name>A0ABY1KR64_9FLAO</name>
<dbReference type="CDD" id="cd10434">
    <property type="entry name" value="GIY-YIG_UvrC_Cho"/>
    <property type="match status" value="1"/>
</dbReference>